<feature type="signal peptide" evidence="2">
    <location>
        <begin position="1"/>
        <end position="39"/>
    </location>
</feature>
<feature type="region of interest" description="Disordered" evidence="1">
    <location>
        <begin position="277"/>
        <end position="360"/>
    </location>
</feature>
<evidence type="ECO:0000313" key="4">
    <source>
        <dbReference type="EMBL" id="SES13441.1"/>
    </source>
</evidence>
<evidence type="ECO:0000256" key="1">
    <source>
        <dbReference type="SAM" id="MobiDB-lite"/>
    </source>
</evidence>
<keyword evidence="5" id="KW-1185">Reference proteome</keyword>
<dbReference type="STRING" id="1121357.SAMN05661109_01949"/>
<name>A0A1H9UVS3_9CORY</name>
<accession>A0A1H9UVS3</accession>
<dbReference type="InterPro" id="IPR007331">
    <property type="entry name" value="Htaa"/>
</dbReference>
<dbReference type="Proteomes" id="UP000198929">
    <property type="component" value="Unassembled WGS sequence"/>
</dbReference>
<keyword evidence="2" id="KW-0732">Signal</keyword>
<dbReference type="Pfam" id="PF04213">
    <property type="entry name" value="HtaA"/>
    <property type="match status" value="2"/>
</dbReference>
<evidence type="ECO:0000313" key="5">
    <source>
        <dbReference type="Proteomes" id="UP000198929"/>
    </source>
</evidence>
<feature type="region of interest" description="Disordered" evidence="1">
    <location>
        <begin position="556"/>
        <end position="642"/>
    </location>
</feature>
<feature type="domain" description="Htaa" evidence="3">
    <location>
        <begin position="393"/>
        <end position="545"/>
    </location>
</feature>
<reference evidence="5" key="1">
    <citation type="submission" date="2016-10" db="EMBL/GenBank/DDBJ databases">
        <authorList>
            <person name="Varghese N."/>
            <person name="Submissions S."/>
        </authorList>
    </citation>
    <scope>NUCLEOTIDE SEQUENCE [LARGE SCALE GENOMIC DNA]</scope>
    <source>
        <strain evidence="5">DSM 20524</strain>
    </source>
</reference>
<evidence type="ECO:0000256" key="2">
    <source>
        <dbReference type="SAM" id="SignalP"/>
    </source>
</evidence>
<proteinExistence type="predicted"/>
<sequence length="674" mass="68087">MRRLHFARRSFRGAIVAACVATLAAFFSPISPGIPQAHAATCEVGGELHWGVKESFRNYISGRIAKGEYTARDGAVDAGSHFVFPVSGSRVISQAQGEVDFDGTLTFYGHKGSLDITLTDFGLNINGSTAELTADFTTRKFTGFNPGVIGEEQTGDDAVIVTVQLDSPADFYGSEISLNGITTLGDGGRVLFGDFYDANERLDNTGGALTVTGCDASSVGKGGSGGNKGGDRGQTDSGATTGVAGLLGGLNDTLVEVNGLFVNTDNVITNGEILYNRSAPGSASTKGTRGTAKSTASQASQTASTSKTSGGSQNSGDNSNNYAGSRTSGNNTSGNASTKAPTSAGTSGNSGGGGNTGGGGTLAQAARGAAGLAPAVTDDLCSAESSRGIVSSQAQWGVRTSFRSYIRGTIANGGWNLTGVSFNNDTFNFTGTSGAVDPATKTGTIMYPGTINFYGHGGILDTTFSNMEIQFSGNSGQLIVDAQSNSVEGIPKDYGRVALADLSFSSLDVNDSSASGQAQAYLTEAGADAFGQFYPVGDALDPISFDAQLGGPPSCVEGQGTAASQAGSGSSADKEAAAKLRAGGVGANGSAGAPGDKPGAKNDPANPDNAHLAHSESSEEGDGEDKGGLFRIKNSASGEGDEGLWSDANIARLLMIIASLGVGAFSTMRSLRVF</sequence>
<feature type="compositionally biased region" description="Polar residues" evidence="1">
    <location>
        <begin position="322"/>
        <end position="339"/>
    </location>
</feature>
<feature type="compositionally biased region" description="Polar residues" evidence="1">
    <location>
        <begin position="279"/>
        <end position="288"/>
    </location>
</feature>
<evidence type="ECO:0000259" key="3">
    <source>
        <dbReference type="Pfam" id="PF04213"/>
    </source>
</evidence>
<feature type="chain" id="PRO_5011778074" evidence="2">
    <location>
        <begin position="40"/>
        <end position="674"/>
    </location>
</feature>
<feature type="domain" description="Htaa" evidence="3">
    <location>
        <begin position="46"/>
        <end position="205"/>
    </location>
</feature>
<dbReference type="AlphaFoldDB" id="A0A1H9UVS3"/>
<protein>
    <submittedName>
        <fullName evidence="4">Htaa protein</fullName>
    </submittedName>
</protein>
<organism evidence="4 5">
    <name type="scientific">Corynebacterium cystitidis DSM 20524</name>
    <dbReference type="NCBI Taxonomy" id="1121357"/>
    <lineage>
        <taxon>Bacteria</taxon>
        <taxon>Bacillati</taxon>
        <taxon>Actinomycetota</taxon>
        <taxon>Actinomycetes</taxon>
        <taxon>Mycobacteriales</taxon>
        <taxon>Corynebacteriaceae</taxon>
        <taxon>Corynebacterium</taxon>
    </lineage>
</organism>
<feature type="compositionally biased region" description="Gly residues" evidence="1">
    <location>
        <begin position="348"/>
        <end position="360"/>
    </location>
</feature>
<dbReference type="EMBL" id="FOGQ01000009">
    <property type="protein sequence ID" value="SES13441.1"/>
    <property type="molecule type" value="Genomic_DNA"/>
</dbReference>
<feature type="compositionally biased region" description="Low complexity" evidence="1">
    <location>
        <begin position="558"/>
        <end position="571"/>
    </location>
</feature>
<gene>
    <name evidence="4" type="ORF">SAMN05661109_01949</name>
</gene>
<feature type="compositionally biased region" description="Low complexity" evidence="1">
    <location>
        <begin position="290"/>
        <end position="321"/>
    </location>
</feature>
<dbReference type="RefSeq" id="WP_169872645.1">
    <property type="nucleotide sequence ID" value="NZ_CP047199.1"/>
</dbReference>